<protein>
    <recommendedName>
        <fullName evidence="3">Acetolactate synthase</fullName>
    </recommendedName>
</protein>
<dbReference type="OrthoDB" id="7862028at2"/>
<keyword evidence="2" id="KW-1185">Reference proteome</keyword>
<dbReference type="EMBL" id="JFKC01000003">
    <property type="protein sequence ID" value="OSQ52173.1"/>
    <property type="molecule type" value="Genomic_DNA"/>
</dbReference>
<dbReference type="Proteomes" id="UP000193926">
    <property type="component" value="Unassembled WGS sequence"/>
</dbReference>
<accession>A0A1X4NNX9</accession>
<reference evidence="1 2" key="1">
    <citation type="submission" date="2014-03" db="EMBL/GenBank/DDBJ databases">
        <title>The draft genome sequence of Marivita geojedonensis KCTC 23882.</title>
        <authorList>
            <person name="Lai Q."/>
            <person name="Shao Z."/>
        </authorList>
    </citation>
    <scope>NUCLEOTIDE SEQUENCE [LARGE SCALE GENOMIC DNA]</scope>
    <source>
        <strain evidence="1 2">DPG-138</strain>
    </source>
</reference>
<evidence type="ECO:0000313" key="1">
    <source>
        <dbReference type="EMBL" id="OSQ52173.1"/>
    </source>
</evidence>
<dbReference type="InterPro" id="IPR045467">
    <property type="entry name" value="DUF6497"/>
</dbReference>
<dbReference type="Pfam" id="PF20107">
    <property type="entry name" value="DUF6497"/>
    <property type="match status" value="1"/>
</dbReference>
<proteinExistence type="predicted"/>
<sequence>MTAGALALGGTAAFAADDLLPVPSGQPVSFQEMLWDRPGGGLIYRFRFVAPEIGQDGREYEDVEVDMHHLCETFAIPRLAETGPKPSQIVISFGQEETEFGVANEDVIQFFEAYRVEDGTCILEFF</sequence>
<comment type="caution">
    <text evidence="1">The sequence shown here is derived from an EMBL/GenBank/DDBJ whole genome shotgun (WGS) entry which is preliminary data.</text>
</comment>
<name>A0A1X4NNX9_9RHOB</name>
<evidence type="ECO:0000313" key="2">
    <source>
        <dbReference type="Proteomes" id="UP000193926"/>
    </source>
</evidence>
<evidence type="ECO:0008006" key="3">
    <source>
        <dbReference type="Google" id="ProtNLM"/>
    </source>
</evidence>
<gene>
    <name evidence="1" type="ORF">MGEO_05460</name>
</gene>
<dbReference type="STRING" id="1123756.MGEO_05460"/>
<organism evidence="1 2">
    <name type="scientific">Marivita geojedonensis</name>
    <dbReference type="NCBI Taxonomy" id="1123756"/>
    <lineage>
        <taxon>Bacteria</taxon>
        <taxon>Pseudomonadati</taxon>
        <taxon>Pseudomonadota</taxon>
        <taxon>Alphaproteobacteria</taxon>
        <taxon>Rhodobacterales</taxon>
        <taxon>Roseobacteraceae</taxon>
        <taxon>Marivita</taxon>
    </lineage>
</organism>
<dbReference type="AlphaFoldDB" id="A0A1X4NNX9"/>